<evidence type="ECO:0000313" key="2">
    <source>
        <dbReference type="Proteomes" id="UP000692954"/>
    </source>
</evidence>
<sequence length="165" mass="20274">MCIEEVQIDRGFEKFVGVAMKYYSYRYGSNKENWREKAEIQWNGLPMYKDKIKVLEFMQNKIKELESPSIKITKFFKQKSHIDGKQQEQKNEQIKEQCDIEEQARLLTVQKTKKTKYSEFYEDNYWRLKLENQFLTHDQIEQQIIKIWEKVEDREHYPIKQKISF</sequence>
<accession>A0A8S1NBY3</accession>
<reference evidence="1" key="1">
    <citation type="submission" date="2021-01" db="EMBL/GenBank/DDBJ databases">
        <authorList>
            <consortium name="Genoscope - CEA"/>
            <person name="William W."/>
        </authorList>
    </citation>
    <scope>NUCLEOTIDE SEQUENCE</scope>
</reference>
<gene>
    <name evidence="1" type="ORF">PSON_ATCC_30995.1.T0550231</name>
</gene>
<keyword evidence="2" id="KW-1185">Reference proteome</keyword>
<organism evidence="1 2">
    <name type="scientific">Paramecium sonneborni</name>
    <dbReference type="NCBI Taxonomy" id="65129"/>
    <lineage>
        <taxon>Eukaryota</taxon>
        <taxon>Sar</taxon>
        <taxon>Alveolata</taxon>
        <taxon>Ciliophora</taxon>
        <taxon>Intramacronucleata</taxon>
        <taxon>Oligohymenophorea</taxon>
        <taxon>Peniculida</taxon>
        <taxon>Parameciidae</taxon>
        <taxon>Paramecium</taxon>
    </lineage>
</organism>
<evidence type="ECO:0000313" key="1">
    <source>
        <dbReference type="EMBL" id="CAD8090270.1"/>
    </source>
</evidence>
<dbReference type="AlphaFoldDB" id="A0A8S1NBY3"/>
<proteinExistence type="predicted"/>
<comment type="caution">
    <text evidence="1">The sequence shown here is derived from an EMBL/GenBank/DDBJ whole genome shotgun (WGS) entry which is preliminary data.</text>
</comment>
<name>A0A8S1NBY3_9CILI</name>
<dbReference type="OrthoDB" id="296202at2759"/>
<protein>
    <submittedName>
        <fullName evidence="1">Uncharacterized protein</fullName>
    </submittedName>
</protein>
<dbReference type="EMBL" id="CAJJDN010000055">
    <property type="protein sequence ID" value="CAD8090270.1"/>
    <property type="molecule type" value="Genomic_DNA"/>
</dbReference>
<dbReference type="Proteomes" id="UP000692954">
    <property type="component" value="Unassembled WGS sequence"/>
</dbReference>